<reference evidence="11" key="1">
    <citation type="submission" date="2016-10" db="EMBL/GenBank/DDBJ databases">
        <authorList>
            <person name="Varghese N."/>
            <person name="Submissions S."/>
        </authorList>
    </citation>
    <scope>NUCLEOTIDE SEQUENCE [LARGE SCALE GENOMIC DNA]</scope>
    <source>
        <strain evidence="11">DSM 3695</strain>
    </source>
</reference>
<dbReference type="InterPro" id="IPR014748">
    <property type="entry name" value="Enoyl-CoA_hydra_C"/>
</dbReference>
<sequence length="259" mass="28277">MQPEFIIIHQQVAPFVAHIQLNRPKELNALNLQLMGELRDALKLLDADDTVRVIVLSGNEKAFAAGADIKQMAGKSAMDMYNTDQFSTWDAIKKIKKPIIAAVSGFALGGGCELMMLCDMIVASETARFGQPEIKLGVMPGAGGTQRLTRAVGKALAMEMVLTGRFITAAEALQAGLINRVVPEELFLQEAIKLAATTAAMSPIALKMAKEAVLKTFDTSLEEGLHFERKNFYLLFASEDQKEGMQAFIDKRAPEFKGK</sequence>
<dbReference type="Gene3D" id="1.10.12.10">
    <property type="entry name" value="Lyase 2-enoyl-coa Hydratase, Chain A, domain 2"/>
    <property type="match status" value="1"/>
</dbReference>
<comment type="similarity">
    <text evidence="2 9">Belongs to the enoyl-CoA hydratase/isomerase family.</text>
</comment>
<dbReference type="Gene3D" id="3.90.226.10">
    <property type="entry name" value="2-enoyl-CoA Hydratase, Chain A, domain 1"/>
    <property type="match status" value="1"/>
</dbReference>
<evidence type="ECO:0000256" key="8">
    <source>
        <dbReference type="ARBA" id="ARBA00023717"/>
    </source>
</evidence>
<protein>
    <recommendedName>
        <fullName evidence="3">enoyl-CoA hydratase</fullName>
        <ecNumber evidence="3">4.2.1.17</ecNumber>
    </recommendedName>
</protein>
<dbReference type="PANTHER" id="PTHR11941:SF54">
    <property type="entry name" value="ENOYL-COA HYDRATASE, MITOCHONDRIAL"/>
    <property type="match status" value="1"/>
</dbReference>
<accession>A0A1I0SCW9</accession>
<keyword evidence="5" id="KW-0443">Lipid metabolism</keyword>
<gene>
    <name evidence="10" type="ORF">SAMN04488122_5645</name>
</gene>
<dbReference type="InterPro" id="IPR018376">
    <property type="entry name" value="Enoyl-CoA_hyd/isom_CS"/>
</dbReference>
<comment type="function">
    <text evidence="1">Could possibly oxidize fatty acids using specific components.</text>
</comment>
<dbReference type="EMBL" id="FOJG01000002">
    <property type="protein sequence ID" value="SEW53716.1"/>
    <property type="molecule type" value="Genomic_DNA"/>
</dbReference>
<evidence type="ECO:0000313" key="11">
    <source>
        <dbReference type="Proteomes" id="UP000199310"/>
    </source>
</evidence>
<dbReference type="AlphaFoldDB" id="A0A1I0SCW9"/>
<dbReference type="SUPFAM" id="SSF52096">
    <property type="entry name" value="ClpP/crotonase"/>
    <property type="match status" value="1"/>
</dbReference>
<dbReference type="Pfam" id="PF00378">
    <property type="entry name" value="ECH_1"/>
    <property type="match status" value="1"/>
</dbReference>
<evidence type="ECO:0000256" key="7">
    <source>
        <dbReference type="ARBA" id="ARBA00023709"/>
    </source>
</evidence>
<dbReference type="InterPro" id="IPR029045">
    <property type="entry name" value="ClpP/crotonase-like_dom_sf"/>
</dbReference>
<comment type="catalytic activity">
    <reaction evidence="7">
        <text>a (3S)-3-hydroxyacyl-CoA = a (2E)-enoyl-CoA + H2O</text>
        <dbReference type="Rhea" id="RHEA:16105"/>
        <dbReference type="ChEBI" id="CHEBI:15377"/>
        <dbReference type="ChEBI" id="CHEBI:57318"/>
        <dbReference type="ChEBI" id="CHEBI:58856"/>
        <dbReference type="EC" id="4.2.1.17"/>
    </reaction>
</comment>
<evidence type="ECO:0000256" key="3">
    <source>
        <dbReference type="ARBA" id="ARBA00012076"/>
    </source>
</evidence>
<keyword evidence="11" id="KW-1185">Reference proteome</keyword>
<dbReference type="PANTHER" id="PTHR11941">
    <property type="entry name" value="ENOYL-COA HYDRATASE-RELATED"/>
    <property type="match status" value="1"/>
</dbReference>
<dbReference type="InterPro" id="IPR001753">
    <property type="entry name" value="Enoyl-CoA_hydra/iso"/>
</dbReference>
<dbReference type="EC" id="4.2.1.17" evidence="3"/>
<dbReference type="FunFam" id="1.10.12.10:FF:000001">
    <property type="entry name" value="Probable enoyl-CoA hydratase, mitochondrial"/>
    <property type="match status" value="1"/>
</dbReference>
<keyword evidence="6" id="KW-0456">Lyase</keyword>
<comment type="catalytic activity">
    <reaction evidence="8">
        <text>a 4-saturated-(3S)-3-hydroxyacyl-CoA = a (3E)-enoyl-CoA + H2O</text>
        <dbReference type="Rhea" id="RHEA:20724"/>
        <dbReference type="ChEBI" id="CHEBI:15377"/>
        <dbReference type="ChEBI" id="CHEBI:58521"/>
        <dbReference type="ChEBI" id="CHEBI:137480"/>
        <dbReference type="EC" id="4.2.1.17"/>
    </reaction>
</comment>
<dbReference type="GO" id="GO:0006635">
    <property type="term" value="P:fatty acid beta-oxidation"/>
    <property type="evidence" value="ECO:0007669"/>
    <property type="project" value="TreeGrafter"/>
</dbReference>
<dbReference type="Proteomes" id="UP000199310">
    <property type="component" value="Unassembled WGS sequence"/>
</dbReference>
<proteinExistence type="inferred from homology"/>
<dbReference type="STRING" id="29529.SAMN04488122_5645"/>
<evidence type="ECO:0000256" key="9">
    <source>
        <dbReference type="RuleBase" id="RU003707"/>
    </source>
</evidence>
<keyword evidence="4" id="KW-0276">Fatty acid metabolism</keyword>
<dbReference type="FunFam" id="3.90.226.10:FF:000019">
    <property type="entry name" value="Enoyl-CoA hydratase, mitochondrial"/>
    <property type="match status" value="1"/>
</dbReference>
<dbReference type="PROSITE" id="PS00166">
    <property type="entry name" value="ENOYL_COA_HYDRATASE"/>
    <property type="match status" value="1"/>
</dbReference>
<dbReference type="OrthoDB" id="9775794at2"/>
<name>A0A1I0SCW9_9BACT</name>
<evidence type="ECO:0000256" key="4">
    <source>
        <dbReference type="ARBA" id="ARBA00022832"/>
    </source>
</evidence>
<dbReference type="GO" id="GO:0004300">
    <property type="term" value="F:enoyl-CoA hydratase activity"/>
    <property type="evidence" value="ECO:0007669"/>
    <property type="project" value="UniProtKB-EC"/>
</dbReference>
<organism evidence="10 11">
    <name type="scientific">Chitinophaga arvensicola</name>
    <dbReference type="NCBI Taxonomy" id="29529"/>
    <lineage>
        <taxon>Bacteria</taxon>
        <taxon>Pseudomonadati</taxon>
        <taxon>Bacteroidota</taxon>
        <taxon>Chitinophagia</taxon>
        <taxon>Chitinophagales</taxon>
        <taxon>Chitinophagaceae</taxon>
        <taxon>Chitinophaga</taxon>
    </lineage>
</organism>
<dbReference type="CDD" id="cd06558">
    <property type="entry name" value="crotonase-like"/>
    <property type="match status" value="1"/>
</dbReference>
<evidence type="ECO:0000256" key="5">
    <source>
        <dbReference type="ARBA" id="ARBA00023098"/>
    </source>
</evidence>
<evidence type="ECO:0000256" key="2">
    <source>
        <dbReference type="ARBA" id="ARBA00005254"/>
    </source>
</evidence>
<evidence type="ECO:0000256" key="1">
    <source>
        <dbReference type="ARBA" id="ARBA00002994"/>
    </source>
</evidence>
<dbReference type="RefSeq" id="WP_089901018.1">
    <property type="nucleotide sequence ID" value="NZ_FOJG01000002.1"/>
</dbReference>
<evidence type="ECO:0000313" key="10">
    <source>
        <dbReference type="EMBL" id="SEW53716.1"/>
    </source>
</evidence>
<evidence type="ECO:0000256" key="6">
    <source>
        <dbReference type="ARBA" id="ARBA00023239"/>
    </source>
</evidence>